<keyword evidence="5" id="KW-0819">tRNA processing</keyword>
<dbReference type="Pfam" id="PF02367">
    <property type="entry name" value="TsaE"/>
    <property type="match status" value="1"/>
</dbReference>
<dbReference type="NCBIfam" id="TIGR00150">
    <property type="entry name" value="T6A_YjeE"/>
    <property type="match status" value="1"/>
</dbReference>
<protein>
    <recommendedName>
        <fullName evidence="3">tRNA threonylcarbamoyladenosine biosynthesis protein TsaE</fullName>
    </recommendedName>
    <alternativeName>
        <fullName evidence="10">t(6)A37 threonylcarbamoyladenosine biosynthesis protein TsaE</fullName>
    </alternativeName>
</protein>
<gene>
    <name evidence="11" type="primary">tsaE</name>
    <name evidence="11" type="ORF">ACFO5I_07740</name>
</gene>
<keyword evidence="8" id="KW-0067">ATP-binding</keyword>
<proteinExistence type="inferred from homology"/>
<evidence type="ECO:0000256" key="5">
    <source>
        <dbReference type="ARBA" id="ARBA00022694"/>
    </source>
</evidence>
<dbReference type="SUPFAM" id="SSF52540">
    <property type="entry name" value="P-loop containing nucleoside triphosphate hydrolases"/>
    <property type="match status" value="1"/>
</dbReference>
<comment type="caution">
    <text evidence="11">The sequence shown here is derived from an EMBL/GenBank/DDBJ whole genome shotgun (WGS) entry which is preliminary data.</text>
</comment>
<evidence type="ECO:0000256" key="1">
    <source>
        <dbReference type="ARBA" id="ARBA00004496"/>
    </source>
</evidence>
<dbReference type="PANTHER" id="PTHR33540:SF2">
    <property type="entry name" value="TRNA THREONYLCARBAMOYLADENOSINE BIOSYNTHESIS PROTEIN TSAE"/>
    <property type="match status" value="1"/>
</dbReference>
<comment type="similarity">
    <text evidence="2">Belongs to the TsaE family.</text>
</comment>
<evidence type="ECO:0000313" key="12">
    <source>
        <dbReference type="Proteomes" id="UP001595969"/>
    </source>
</evidence>
<dbReference type="InterPro" id="IPR027417">
    <property type="entry name" value="P-loop_NTPase"/>
</dbReference>
<dbReference type="InterPro" id="IPR003442">
    <property type="entry name" value="T6A_TsaE"/>
</dbReference>
<evidence type="ECO:0000313" key="11">
    <source>
        <dbReference type="EMBL" id="MFC4719626.1"/>
    </source>
</evidence>
<reference evidence="12" key="1">
    <citation type="journal article" date="2019" name="Int. J. Syst. Evol. Microbiol.">
        <title>The Global Catalogue of Microorganisms (GCM) 10K type strain sequencing project: providing services to taxonomists for standard genome sequencing and annotation.</title>
        <authorList>
            <consortium name="The Broad Institute Genomics Platform"/>
            <consortium name="The Broad Institute Genome Sequencing Center for Infectious Disease"/>
            <person name="Wu L."/>
            <person name="Ma J."/>
        </authorList>
    </citation>
    <scope>NUCLEOTIDE SEQUENCE [LARGE SCALE GENOMIC DNA]</scope>
    <source>
        <strain evidence="12">CGMCC 1.19032</strain>
    </source>
</reference>
<evidence type="ECO:0000256" key="3">
    <source>
        <dbReference type="ARBA" id="ARBA00019010"/>
    </source>
</evidence>
<dbReference type="PANTHER" id="PTHR33540">
    <property type="entry name" value="TRNA THREONYLCARBAMOYLADENOSINE BIOSYNTHESIS PROTEIN TSAE"/>
    <property type="match status" value="1"/>
</dbReference>
<name>A0ABV9MUE5_9ENTE</name>
<keyword evidence="4" id="KW-0963">Cytoplasm</keyword>
<dbReference type="RefSeq" id="WP_204653902.1">
    <property type="nucleotide sequence ID" value="NZ_JAFBFD010000015.1"/>
</dbReference>
<organism evidence="11 12">
    <name type="scientific">Enterococcus lemanii</name>
    <dbReference type="NCBI Taxonomy" id="1159752"/>
    <lineage>
        <taxon>Bacteria</taxon>
        <taxon>Bacillati</taxon>
        <taxon>Bacillota</taxon>
        <taxon>Bacilli</taxon>
        <taxon>Lactobacillales</taxon>
        <taxon>Enterococcaceae</taxon>
        <taxon>Enterococcus</taxon>
    </lineage>
</organism>
<dbReference type="Gene3D" id="3.40.50.300">
    <property type="entry name" value="P-loop containing nucleotide triphosphate hydrolases"/>
    <property type="match status" value="1"/>
</dbReference>
<dbReference type="Proteomes" id="UP001595969">
    <property type="component" value="Unassembled WGS sequence"/>
</dbReference>
<evidence type="ECO:0000256" key="4">
    <source>
        <dbReference type="ARBA" id="ARBA00022490"/>
    </source>
</evidence>
<keyword evidence="9" id="KW-0460">Magnesium</keyword>
<dbReference type="EMBL" id="JBHSGS010000043">
    <property type="protein sequence ID" value="MFC4719626.1"/>
    <property type="molecule type" value="Genomic_DNA"/>
</dbReference>
<evidence type="ECO:0000256" key="10">
    <source>
        <dbReference type="ARBA" id="ARBA00032441"/>
    </source>
</evidence>
<sequence>MIVLNNPEETSYFAQVIGNMAVSGDNLILTGDLGAGKTTLTKGIALGLGIEQMIKSPTYTIIREYHQGRLPLYHMDVYRIGEGASDLGLEEYFEGDGLSVIEWGNLLAEDLPASYLEVVLTKDEENPEKRYATFHAYGTQGENFMARILEKWGKTDE</sequence>
<comment type="subcellular location">
    <subcellularLocation>
        <location evidence="1">Cytoplasm</location>
    </subcellularLocation>
</comment>
<keyword evidence="7" id="KW-0547">Nucleotide-binding</keyword>
<keyword evidence="12" id="KW-1185">Reference proteome</keyword>
<evidence type="ECO:0000256" key="6">
    <source>
        <dbReference type="ARBA" id="ARBA00022723"/>
    </source>
</evidence>
<keyword evidence="6" id="KW-0479">Metal-binding</keyword>
<evidence type="ECO:0000256" key="2">
    <source>
        <dbReference type="ARBA" id="ARBA00007599"/>
    </source>
</evidence>
<evidence type="ECO:0000256" key="9">
    <source>
        <dbReference type="ARBA" id="ARBA00022842"/>
    </source>
</evidence>
<accession>A0ABV9MUE5</accession>
<evidence type="ECO:0000256" key="7">
    <source>
        <dbReference type="ARBA" id="ARBA00022741"/>
    </source>
</evidence>
<evidence type="ECO:0000256" key="8">
    <source>
        <dbReference type="ARBA" id="ARBA00022840"/>
    </source>
</evidence>